<dbReference type="RefSeq" id="WP_307297973.1">
    <property type="nucleotide sequence ID" value="NZ_JAUSXV010000001.1"/>
</dbReference>
<accession>A0AAW8F1G8</accession>
<gene>
    <name evidence="3" type="ORF">QFZ53_003085</name>
</gene>
<evidence type="ECO:0000256" key="1">
    <source>
        <dbReference type="SAM" id="MobiDB-lite"/>
    </source>
</evidence>
<dbReference type="Pfam" id="PF04167">
    <property type="entry name" value="DUF402"/>
    <property type="match status" value="1"/>
</dbReference>
<name>A0AAW8F1G8_9MICO</name>
<keyword evidence="4" id="KW-1185">Reference proteome</keyword>
<dbReference type="Gene3D" id="2.40.380.10">
    <property type="entry name" value="FomD-like"/>
    <property type="match status" value="1"/>
</dbReference>
<evidence type="ECO:0000313" key="4">
    <source>
        <dbReference type="Proteomes" id="UP001244427"/>
    </source>
</evidence>
<organism evidence="3 4">
    <name type="scientific">Microbacterium natoriense</name>
    <dbReference type="NCBI Taxonomy" id="284570"/>
    <lineage>
        <taxon>Bacteria</taxon>
        <taxon>Bacillati</taxon>
        <taxon>Actinomycetota</taxon>
        <taxon>Actinomycetes</taxon>
        <taxon>Micrococcales</taxon>
        <taxon>Microbacteriaceae</taxon>
        <taxon>Microbacterium</taxon>
    </lineage>
</organism>
<dbReference type="AlphaFoldDB" id="A0AAW8F1G8"/>
<feature type="region of interest" description="Disordered" evidence="1">
    <location>
        <begin position="1"/>
        <end position="23"/>
    </location>
</feature>
<evidence type="ECO:0000313" key="3">
    <source>
        <dbReference type="EMBL" id="MDQ0648889.1"/>
    </source>
</evidence>
<dbReference type="Proteomes" id="UP001244427">
    <property type="component" value="Unassembled WGS sequence"/>
</dbReference>
<proteinExistence type="predicted"/>
<evidence type="ECO:0000259" key="2">
    <source>
        <dbReference type="Pfam" id="PF04167"/>
    </source>
</evidence>
<dbReference type="EMBL" id="JAUSXV010000001">
    <property type="protein sequence ID" value="MDQ0648889.1"/>
    <property type="molecule type" value="Genomic_DNA"/>
</dbReference>
<feature type="domain" description="DUF402" evidence="2">
    <location>
        <begin position="94"/>
        <end position="208"/>
    </location>
</feature>
<reference evidence="3 4" key="1">
    <citation type="submission" date="2023-07" db="EMBL/GenBank/DDBJ databases">
        <title>Comparative genomics of wheat-associated soil bacteria to identify genetic determinants of phenazine resistance.</title>
        <authorList>
            <person name="Mouncey N."/>
        </authorList>
    </citation>
    <scope>NUCLEOTIDE SEQUENCE [LARGE SCALE GENOMIC DNA]</scope>
    <source>
        <strain evidence="3 4">W4I9-1</strain>
    </source>
</reference>
<dbReference type="InterPro" id="IPR007295">
    <property type="entry name" value="DUF402"/>
</dbReference>
<dbReference type="InterPro" id="IPR035930">
    <property type="entry name" value="FomD-like_sf"/>
</dbReference>
<protein>
    <recommendedName>
        <fullName evidence="2">DUF402 domain-containing protein</fullName>
    </recommendedName>
</protein>
<sequence length="238" mass="26755">MSILPHSTPAAVPEGARPLGEGPFLAPGDQIDWHYRAPGWQPGDPSTISPMRVVRDDERGLVAWLAPGTLQEAQGSATGDRVRSIPLERRWLDHRTRIVEEWWGGGSLRIAPVGAAWSVCLFWKPADDGDWRFDGWYVNLENAHLRTDRDTYSSDHILDVWIAADRTVHLKDEDEVVAAISQGRLTREQAAQIERHAGAAIESFRSGEWPFDAEWIDWRPDPSWTIPALRGLDELRGA</sequence>
<comment type="caution">
    <text evidence="3">The sequence shown here is derived from an EMBL/GenBank/DDBJ whole genome shotgun (WGS) entry which is preliminary data.</text>
</comment>
<dbReference type="SUPFAM" id="SSF159234">
    <property type="entry name" value="FomD-like"/>
    <property type="match status" value="1"/>
</dbReference>